<evidence type="ECO:0000313" key="1">
    <source>
        <dbReference type="EMBL" id="KAE8403689.1"/>
    </source>
</evidence>
<evidence type="ECO:0000313" key="2">
    <source>
        <dbReference type="Proteomes" id="UP000325579"/>
    </source>
</evidence>
<reference evidence="1 2" key="1">
    <citation type="submission" date="2019-04" db="EMBL/GenBank/DDBJ databases">
        <authorList>
            <consortium name="DOE Joint Genome Institute"/>
            <person name="Mondo S."/>
            <person name="Kjaerbolling I."/>
            <person name="Vesth T."/>
            <person name="Frisvad J.C."/>
            <person name="Nybo J.L."/>
            <person name="Theobald S."/>
            <person name="Kildgaard S."/>
            <person name="Isbrandt T."/>
            <person name="Kuo A."/>
            <person name="Sato A."/>
            <person name="Lyhne E.K."/>
            <person name="Kogle M.E."/>
            <person name="Wiebenga A."/>
            <person name="Kun R.S."/>
            <person name="Lubbers R.J."/>
            <person name="Makela M.R."/>
            <person name="Barry K."/>
            <person name="Chovatia M."/>
            <person name="Clum A."/>
            <person name="Daum C."/>
            <person name="Haridas S."/>
            <person name="He G."/>
            <person name="LaButti K."/>
            <person name="Lipzen A."/>
            <person name="Riley R."/>
            <person name="Salamov A."/>
            <person name="Simmons B.A."/>
            <person name="Magnuson J.K."/>
            <person name="Henrissat B."/>
            <person name="Mortensen U.H."/>
            <person name="Larsen T.O."/>
            <person name="Devries R.P."/>
            <person name="Grigoriev I.V."/>
            <person name="Machida M."/>
            <person name="Baker S.E."/>
            <person name="Andersen M.R."/>
            <person name="Cantor M.N."/>
            <person name="Hua S.X."/>
        </authorList>
    </citation>
    <scope>NUCLEOTIDE SEQUENCE [LARGE SCALE GENOMIC DNA]</scope>
    <source>
        <strain evidence="1 2">CBS 119388</strain>
    </source>
</reference>
<dbReference type="RefSeq" id="XP_031941008.1">
    <property type="nucleotide sequence ID" value="XM_032087313.1"/>
</dbReference>
<gene>
    <name evidence="1" type="ORF">BDV37DRAFT_283555</name>
</gene>
<organism evidence="1 2">
    <name type="scientific">Aspergillus pseudonomiae</name>
    <dbReference type="NCBI Taxonomy" id="1506151"/>
    <lineage>
        <taxon>Eukaryota</taxon>
        <taxon>Fungi</taxon>
        <taxon>Dikarya</taxon>
        <taxon>Ascomycota</taxon>
        <taxon>Pezizomycotina</taxon>
        <taxon>Eurotiomycetes</taxon>
        <taxon>Eurotiomycetidae</taxon>
        <taxon>Eurotiales</taxon>
        <taxon>Aspergillaceae</taxon>
        <taxon>Aspergillus</taxon>
        <taxon>Aspergillus subgen. Circumdati</taxon>
    </lineage>
</organism>
<sequence>MASISTPIFCCTHISPYRPRILDQESKFNKFLEWAHWTVTSEVSSDYDTSLAAPEYAVQLVKQVNYGPLESRRYFIPRRDLSGAEFIEVGEQWLIEKNFEKLNSYKNFRCALHNKFFELNLYQKSPVNTHHWRANLARPSNEIDL</sequence>
<name>A0A5N6I3C3_9EURO</name>
<dbReference type="OrthoDB" id="10264507at2759"/>
<dbReference type="EMBL" id="ML736774">
    <property type="protein sequence ID" value="KAE8403689.1"/>
    <property type="molecule type" value="Genomic_DNA"/>
</dbReference>
<protein>
    <submittedName>
        <fullName evidence="1">Uncharacterized protein</fullName>
    </submittedName>
</protein>
<dbReference type="AlphaFoldDB" id="A0A5N6I3C3"/>
<dbReference type="Proteomes" id="UP000325579">
    <property type="component" value="Unassembled WGS sequence"/>
</dbReference>
<keyword evidence="2" id="KW-1185">Reference proteome</keyword>
<proteinExistence type="predicted"/>
<accession>A0A5N6I3C3</accession>
<accession>A0A5N7DBT9</accession>
<dbReference type="GeneID" id="43672004"/>